<reference evidence="3 4" key="1">
    <citation type="submission" date="2013-07" db="EMBL/GenBank/DDBJ databases">
        <title>Comparative Genomic and Metabolomic Analysis of Twelve Strains of Pseudoalteromonas luteoviolacea.</title>
        <authorList>
            <person name="Vynne N.G."/>
            <person name="Mansson M."/>
            <person name="Gram L."/>
        </authorList>
    </citation>
    <scope>NUCLEOTIDE SEQUENCE [LARGE SCALE GENOMIC DNA]</scope>
    <source>
        <strain evidence="3 4">H33</strain>
    </source>
</reference>
<evidence type="ECO:0000256" key="2">
    <source>
        <dbReference type="ARBA" id="ARBA00023002"/>
    </source>
</evidence>
<dbReference type="CDD" id="cd05233">
    <property type="entry name" value="SDR_c"/>
    <property type="match status" value="1"/>
</dbReference>
<name>A0A167DND3_9GAMM</name>
<dbReference type="PANTHER" id="PTHR42760:SF133">
    <property type="entry name" value="3-OXOACYL-[ACYL-CARRIER-PROTEIN] REDUCTASE"/>
    <property type="match status" value="1"/>
</dbReference>
<evidence type="ECO:0008006" key="5">
    <source>
        <dbReference type="Google" id="ProtNLM"/>
    </source>
</evidence>
<dbReference type="GO" id="GO:0048038">
    <property type="term" value="F:quinone binding"/>
    <property type="evidence" value="ECO:0007669"/>
    <property type="project" value="TreeGrafter"/>
</dbReference>
<dbReference type="PRINTS" id="PR00081">
    <property type="entry name" value="GDHRDH"/>
</dbReference>
<dbReference type="GO" id="GO:0016616">
    <property type="term" value="F:oxidoreductase activity, acting on the CH-OH group of donors, NAD or NADP as acceptor"/>
    <property type="evidence" value="ECO:0007669"/>
    <property type="project" value="TreeGrafter"/>
</dbReference>
<dbReference type="RefSeq" id="WP_063362757.1">
    <property type="nucleotide sequence ID" value="NZ_AUXZ01000084.1"/>
</dbReference>
<comment type="similarity">
    <text evidence="1">Belongs to the short-chain dehydrogenases/reductases (SDR) family.</text>
</comment>
<dbReference type="PATRIC" id="fig|1365251.3.peg.3420"/>
<evidence type="ECO:0000313" key="4">
    <source>
        <dbReference type="Proteomes" id="UP000076503"/>
    </source>
</evidence>
<dbReference type="AlphaFoldDB" id="A0A167DND3"/>
<dbReference type="SUPFAM" id="SSF51735">
    <property type="entry name" value="NAD(P)-binding Rossmann-fold domains"/>
    <property type="match status" value="1"/>
</dbReference>
<dbReference type="Gene3D" id="3.40.50.720">
    <property type="entry name" value="NAD(P)-binding Rossmann-like Domain"/>
    <property type="match status" value="1"/>
</dbReference>
<dbReference type="Pfam" id="PF00106">
    <property type="entry name" value="adh_short"/>
    <property type="match status" value="1"/>
</dbReference>
<dbReference type="OrthoDB" id="9786435at2"/>
<dbReference type="Proteomes" id="UP000076503">
    <property type="component" value="Unassembled WGS sequence"/>
</dbReference>
<evidence type="ECO:0000313" key="3">
    <source>
        <dbReference type="EMBL" id="KZN49090.1"/>
    </source>
</evidence>
<keyword evidence="2" id="KW-0560">Oxidoreductase</keyword>
<proteinExistence type="inferred from homology"/>
<dbReference type="GO" id="GO:0006633">
    <property type="term" value="P:fatty acid biosynthetic process"/>
    <property type="evidence" value="ECO:0007669"/>
    <property type="project" value="TreeGrafter"/>
</dbReference>
<organism evidence="3 4">
    <name type="scientific">Pseudoalteromonas luteoviolacea H33</name>
    <dbReference type="NCBI Taxonomy" id="1365251"/>
    <lineage>
        <taxon>Bacteria</taxon>
        <taxon>Pseudomonadati</taxon>
        <taxon>Pseudomonadota</taxon>
        <taxon>Gammaproteobacteria</taxon>
        <taxon>Alteromonadales</taxon>
        <taxon>Pseudoalteromonadaceae</taxon>
        <taxon>Pseudoalteromonas</taxon>
    </lineage>
</organism>
<protein>
    <recommendedName>
        <fullName evidence="5">Short-chain dehydrogenase</fullName>
    </recommendedName>
</protein>
<dbReference type="InterPro" id="IPR002347">
    <property type="entry name" value="SDR_fam"/>
</dbReference>
<gene>
    <name evidence="3" type="ORF">N476_20485</name>
</gene>
<accession>A0A167DND3</accession>
<comment type="caution">
    <text evidence="3">The sequence shown here is derived from an EMBL/GenBank/DDBJ whole genome shotgun (WGS) entry which is preliminary data.</text>
</comment>
<evidence type="ECO:0000256" key="1">
    <source>
        <dbReference type="ARBA" id="ARBA00006484"/>
    </source>
</evidence>
<sequence>MSKTVLVTGASSGIGYQICKDLLTKGGRVIGLSRTIDKSHPLNEFEQFIPWQCDLSDITQAGDLFQSLIDNIGPIDALIYAAGVCYHEQFGQTKINSITEQLNVNLISAFLLCEQAIAHMPKQSTIILLSSTLAEKPIATSAMYSASKAGLEQVMKASAIAGAAKQISVNAVALGCVDTPMLSQHRDDNLEQQTRLKALADLHPLGLGKAHEVAQIITTLLFQPWTTGSVIKVDGGLSLN</sequence>
<dbReference type="InterPro" id="IPR036291">
    <property type="entry name" value="NAD(P)-bd_dom_sf"/>
</dbReference>
<dbReference type="PANTHER" id="PTHR42760">
    <property type="entry name" value="SHORT-CHAIN DEHYDROGENASES/REDUCTASES FAMILY MEMBER"/>
    <property type="match status" value="1"/>
</dbReference>
<dbReference type="EMBL" id="AUXZ01000084">
    <property type="protein sequence ID" value="KZN49090.1"/>
    <property type="molecule type" value="Genomic_DNA"/>
</dbReference>